<dbReference type="Pfam" id="PF13415">
    <property type="entry name" value="Beta-prop_FBX42"/>
    <property type="match status" value="1"/>
</dbReference>
<dbReference type="Gene3D" id="1.20.1280.50">
    <property type="match status" value="1"/>
</dbReference>
<organism evidence="3 4">
    <name type="scientific">Bugula neritina</name>
    <name type="common">Brown bryozoan</name>
    <name type="synonym">Sertularia neritina</name>
    <dbReference type="NCBI Taxonomy" id="10212"/>
    <lineage>
        <taxon>Eukaryota</taxon>
        <taxon>Metazoa</taxon>
        <taxon>Spiralia</taxon>
        <taxon>Lophotrochozoa</taxon>
        <taxon>Bryozoa</taxon>
        <taxon>Gymnolaemata</taxon>
        <taxon>Cheilostomatida</taxon>
        <taxon>Flustrina</taxon>
        <taxon>Buguloidea</taxon>
        <taxon>Bugulidae</taxon>
        <taxon>Bugula</taxon>
    </lineage>
</organism>
<feature type="compositionally biased region" description="Basic and acidic residues" evidence="1">
    <location>
        <begin position="361"/>
        <end position="370"/>
    </location>
</feature>
<dbReference type="PROSITE" id="PS50181">
    <property type="entry name" value="FBOX"/>
    <property type="match status" value="1"/>
</dbReference>
<dbReference type="Pfam" id="PF12937">
    <property type="entry name" value="F-box-like"/>
    <property type="match status" value="1"/>
</dbReference>
<dbReference type="SMART" id="SM00256">
    <property type="entry name" value="FBOX"/>
    <property type="match status" value="1"/>
</dbReference>
<dbReference type="InterPro" id="IPR036047">
    <property type="entry name" value="F-box-like_dom_sf"/>
</dbReference>
<dbReference type="Gene3D" id="2.120.10.80">
    <property type="entry name" value="Kelch-type beta propeller"/>
    <property type="match status" value="1"/>
</dbReference>
<feature type="region of interest" description="Disordered" evidence="1">
    <location>
        <begin position="342"/>
        <end position="381"/>
    </location>
</feature>
<evidence type="ECO:0000313" key="4">
    <source>
        <dbReference type="Proteomes" id="UP000593567"/>
    </source>
</evidence>
<dbReference type="AlphaFoldDB" id="A0A7J7JDB8"/>
<keyword evidence="4" id="KW-1185">Reference proteome</keyword>
<dbReference type="Proteomes" id="UP000593567">
    <property type="component" value="Unassembled WGS sequence"/>
</dbReference>
<evidence type="ECO:0000256" key="1">
    <source>
        <dbReference type="SAM" id="MobiDB-lite"/>
    </source>
</evidence>
<evidence type="ECO:0000259" key="2">
    <source>
        <dbReference type="PROSITE" id="PS50181"/>
    </source>
</evidence>
<dbReference type="OrthoDB" id="9973021at2759"/>
<reference evidence="3" key="1">
    <citation type="submission" date="2020-06" db="EMBL/GenBank/DDBJ databases">
        <title>Draft genome of Bugula neritina, a colonial animal packing powerful symbionts and potential medicines.</title>
        <authorList>
            <person name="Rayko M."/>
        </authorList>
    </citation>
    <scope>NUCLEOTIDE SEQUENCE [LARGE SCALE GENOMIC DNA]</scope>
    <source>
        <strain evidence="3">Kwan_BN1</strain>
    </source>
</reference>
<dbReference type="PANTHER" id="PTHR46432:SF1">
    <property type="entry name" value="F-BOX ONLY PROTEIN 42"/>
    <property type="match status" value="1"/>
</dbReference>
<dbReference type="EMBL" id="VXIV02002617">
    <property type="protein sequence ID" value="KAF6024095.1"/>
    <property type="molecule type" value="Genomic_DNA"/>
</dbReference>
<comment type="caution">
    <text evidence="3">The sequence shown here is derived from an EMBL/GenBank/DDBJ whole genome shotgun (WGS) entry which is preliminary data.</text>
</comment>
<dbReference type="GO" id="GO:0019005">
    <property type="term" value="C:SCF ubiquitin ligase complex"/>
    <property type="evidence" value="ECO:0007669"/>
    <property type="project" value="TreeGrafter"/>
</dbReference>
<evidence type="ECO:0000313" key="3">
    <source>
        <dbReference type="EMBL" id="KAF6024095.1"/>
    </source>
</evidence>
<dbReference type="InterPro" id="IPR001810">
    <property type="entry name" value="F-box_dom"/>
</dbReference>
<feature type="domain" description="F-box" evidence="2">
    <location>
        <begin position="6"/>
        <end position="58"/>
    </location>
</feature>
<protein>
    <recommendedName>
        <fullName evidence="2">F-box domain-containing protein</fullName>
    </recommendedName>
</protein>
<proteinExistence type="predicted"/>
<accession>A0A7J7JDB8</accession>
<dbReference type="SUPFAM" id="SSF81383">
    <property type="entry name" value="F-box domain"/>
    <property type="match status" value="1"/>
</dbReference>
<sequence>MLDKVPYDISILPDEILELIFEKLCVYRDYPNCSLVCSRWHRLFSGIANRRSKSFRRAIQDGRVRWTRLPNKNIGTRLSFTNRYSHNACYVDGSIYVFGGCTANLTSFNDLWRFDLSNRQWNRVMANGTYPSPKSLSSMVAYRNQLILFGGWSQPRSINLHQAFFHQLHIYDIHSSNWSVVNTAFGPEAKAGHSACVLGDKMLLFGGSHSLWHSCNELWLFDIKRKSWLAVNFSKADAPQPRFGAFLCALSDCQALMMGGCGGANQKFHDCWVVTLQSQGHDLTAIWTQMEVNHTQCSSKLSLWSLNACKVGDSITVVSKVSHPVDAEILARISPRSKPASIAANSFSASSDDDDSLSQTERLESSDRSGRGVRQTPQMRRERRLELLKKFEDKLKERNNLRAVANVRQNAPLKNPMFLHTLDISNIDSGYVTWTPPNTLET</sequence>
<dbReference type="GO" id="GO:1990756">
    <property type="term" value="F:ubiquitin-like ligase-substrate adaptor activity"/>
    <property type="evidence" value="ECO:0007669"/>
    <property type="project" value="TreeGrafter"/>
</dbReference>
<dbReference type="InterPro" id="IPR052821">
    <property type="entry name" value="F-box_only_SRC"/>
</dbReference>
<name>A0A7J7JDB8_BUGNE</name>
<dbReference type="InterPro" id="IPR015915">
    <property type="entry name" value="Kelch-typ_b-propeller"/>
</dbReference>
<dbReference type="SUPFAM" id="SSF117281">
    <property type="entry name" value="Kelch motif"/>
    <property type="match status" value="1"/>
</dbReference>
<dbReference type="PANTHER" id="PTHR46432">
    <property type="entry name" value="F-BOX ONLY PROTEIN 42"/>
    <property type="match status" value="1"/>
</dbReference>
<gene>
    <name evidence="3" type="ORF">EB796_017585</name>
</gene>